<evidence type="ECO:0000313" key="9">
    <source>
        <dbReference type="EMBL" id="EGD96151.1"/>
    </source>
</evidence>
<dbReference type="HOGENOM" id="CLU_1961175_0_0_1"/>
<evidence type="ECO:0000313" key="10">
    <source>
        <dbReference type="Proteomes" id="UP000009172"/>
    </source>
</evidence>
<evidence type="ECO:0000256" key="1">
    <source>
        <dbReference type="ARBA" id="ARBA00004173"/>
    </source>
</evidence>
<organism evidence="9 10">
    <name type="scientific">Trichophyton tonsurans (strain CBS 112818)</name>
    <name type="common">Scalp ringworm fungus</name>
    <dbReference type="NCBI Taxonomy" id="647933"/>
    <lineage>
        <taxon>Eukaryota</taxon>
        <taxon>Fungi</taxon>
        <taxon>Dikarya</taxon>
        <taxon>Ascomycota</taxon>
        <taxon>Pezizomycotina</taxon>
        <taxon>Eurotiomycetes</taxon>
        <taxon>Eurotiomycetidae</taxon>
        <taxon>Onygenales</taxon>
        <taxon>Arthrodermataceae</taxon>
        <taxon>Trichophyton</taxon>
    </lineage>
</organism>
<dbReference type="EMBL" id="GG698492">
    <property type="protein sequence ID" value="EGD96151.1"/>
    <property type="molecule type" value="Genomic_DNA"/>
</dbReference>
<reference evidence="10" key="1">
    <citation type="journal article" date="2012" name="MBio">
        <title>Comparative genome analysis of Trichophyton rubrum and related dermatophytes reveals candidate genes involved in infection.</title>
        <authorList>
            <person name="Martinez D.A."/>
            <person name="Oliver B.G."/>
            <person name="Graeser Y."/>
            <person name="Goldberg J.M."/>
            <person name="Li W."/>
            <person name="Martinez-Rossi N.M."/>
            <person name="Monod M."/>
            <person name="Shelest E."/>
            <person name="Barton R.C."/>
            <person name="Birch E."/>
            <person name="Brakhage A.A."/>
            <person name="Chen Z."/>
            <person name="Gurr S.J."/>
            <person name="Heiman D."/>
            <person name="Heitman J."/>
            <person name="Kosti I."/>
            <person name="Rossi A."/>
            <person name="Saif S."/>
            <person name="Samalova M."/>
            <person name="Saunders C.W."/>
            <person name="Shea T."/>
            <person name="Summerbell R.C."/>
            <person name="Xu J."/>
            <person name="Young S."/>
            <person name="Zeng Q."/>
            <person name="Birren B.W."/>
            <person name="Cuomo C.A."/>
            <person name="White T.C."/>
        </authorList>
    </citation>
    <scope>NUCLEOTIDE SEQUENCE [LARGE SCALE GENOMIC DNA]</scope>
    <source>
        <strain evidence="10">CBS 112818</strain>
    </source>
</reference>
<dbReference type="OrthoDB" id="10252718at2759"/>
<dbReference type="Proteomes" id="UP000009172">
    <property type="component" value="Unassembled WGS sequence"/>
</dbReference>
<dbReference type="PANTHER" id="PTHR28595:SF1">
    <property type="entry name" value="LARGE RIBOSOMAL SUBUNIT PROTEIN ML54"/>
    <property type="match status" value="1"/>
</dbReference>
<dbReference type="InterPro" id="IPR013870">
    <property type="entry name" value="Ribosomal_mL54"/>
</dbReference>
<keyword evidence="5" id="KW-0687">Ribonucleoprotein</keyword>
<dbReference type="PANTHER" id="PTHR28595">
    <property type="entry name" value="39S RIBOSOMAL PROTEIN L54, MITOCHONDRIAL"/>
    <property type="match status" value="1"/>
</dbReference>
<accession>F2RXV2</accession>
<dbReference type="GO" id="GO:0003735">
    <property type="term" value="F:structural constituent of ribosome"/>
    <property type="evidence" value="ECO:0007669"/>
    <property type="project" value="TreeGrafter"/>
</dbReference>
<sequence>MICRQCRSSLLSRLPSRPASAAYSYSHIPSRQPHRFYSAEAPAAPAADAASPAPLKTATKAAPKIVSSVPAGTKLAGLNYEKNKQDPIALEDHEYPDWLWTLLDKTAKKSETGAGSVDVSNGFERGDV</sequence>
<feature type="region of interest" description="Disordered" evidence="8">
    <location>
        <begin position="109"/>
        <end position="128"/>
    </location>
</feature>
<proteinExistence type="inferred from homology"/>
<feature type="compositionally biased region" description="Low complexity" evidence="8">
    <location>
        <begin position="39"/>
        <end position="60"/>
    </location>
</feature>
<evidence type="ECO:0000256" key="6">
    <source>
        <dbReference type="ARBA" id="ARBA00033752"/>
    </source>
</evidence>
<dbReference type="Pfam" id="PF08561">
    <property type="entry name" value="Ribosomal_L37"/>
    <property type="match status" value="1"/>
</dbReference>
<feature type="region of interest" description="Disordered" evidence="8">
    <location>
        <begin position="36"/>
        <end position="60"/>
    </location>
</feature>
<dbReference type="GO" id="GO:0005762">
    <property type="term" value="C:mitochondrial large ribosomal subunit"/>
    <property type="evidence" value="ECO:0007669"/>
    <property type="project" value="TreeGrafter"/>
</dbReference>
<evidence type="ECO:0000256" key="7">
    <source>
        <dbReference type="ARBA" id="ARBA00035179"/>
    </source>
</evidence>
<keyword evidence="4" id="KW-0496">Mitochondrion</keyword>
<evidence type="ECO:0000256" key="8">
    <source>
        <dbReference type="SAM" id="MobiDB-lite"/>
    </source>
</evidence>
<gene>
    <name evidence="9" type="ORF">TESG_03605</name>
</gene>
<keyword evidence="10" id="KW-1185">Reference proteome</keyword>
<evidence type="ECO:0000256" key="3">
    <source>
        <dbReference type="ARBA" id="ARBA00022980"/>
    </source>
</evidence>
<protein>
    <recommendedName>
        <fullName evidence="7">Large ribosomal subunit protein mL54</fullName>
    </recommendedName>
</protein>
<comment type="subcellular location">
    <subcellularLocation>
        <location evidence="1">Mitochondrion</location>
    </subcellularLocation>
</comment>
<keyword evidence="3" id="KW-0689">Ribosomal protein</keyword>
<comment type="similarity">
    <text evidence="6">Belongs to the mitochondrion-specific ribosomal protein mL54 family.</text>
</comment>
<evidence type="ECO:0000256" key="2">
    <source>
        <dbReference type="ARBA" id="ARBA00022946"/>
    </source>
</evidence>
<name>F2RXV2_TRIT1</name>
<evidence type="ECO:0000256" key="4">
    <source>
        <dbReference type="ARBA" id="ARBA00023128"/>
    </source>
</evidence>
<dbReference type="AlphaFoldDB" id="F2RXV2"/>
<keyword evidence="2" id="KW-0809">Transit peptide</keyword>
<evidence type="ECO:0000256" key="5">
    <source>
        <dbReference type="ARBA" id="ARBA00023274"/>
    </source>
</evidence>